<dbReference type="Pfam" id="PF13634">
    <property type="entry name" value="Nucleoporin_FG"/>
    <property type="match status" value="1"/>
</dbReference>
<evidence type="ECO:0000256" key="2">
    <source>
        <dbReference type="ARBA" id="ARBA00022448"/>
    </source>
</evidence>
<dbReference type="GO" id="GO:0008139">
    <property type="term" value="F:nuclear localization sequence binding"/>
    <property type="evidence" value="ECO:0007669"/>
    <property type="project" value="InterPro"/>
</dbReference>
<accession>A0A9W8CPC7</accession>
<evidence type="ECO:0000256" key="1">
    <source>
        <dbReference type="ARBA" id="ARBA00004567"/>
    </source>
</evidence>
<comment type="subcellular location">
    <subcellularLocation>
        <location evidence="1">Nucleus</location>
        <location evidence="1">Nuclear pore complex</location>
    </subcellularLocation>
</comment>
<evidence type="ECO:0008006" key="11">
    <source>
        <dbReference type="Google" id="ProtNLM"/>
    </source>
</evidence>
<dbReference type="AlphaFoldDB" id="A0A9W8CPC7"/>
<evidence type="ECO:0000256" key="5">
    <source>
        <dbReference type="ARBA" id="ARBA00023010"/>
    </source>
</evidence>
<dbReference type="Gene3D" id="6.10.140.1350">
    <property type="match status" value="1"/>
</dbReference>
<dbReference type="GO" id="GO:0051028">
    <property type="term" value="P:mRNA transport"/>
    <property type="evidence" value="ECO:0007669"/>
    <property type="project" value="UniProtKB-KW"/>
</dbReference>
<organism evidence="9 10">
    <name type="scientific">Coemansia erecta</name>
    <dbReference type="NCBI Taxonomy" id="147472"/>
    <lineage>
        <taxon>Eukaryota</taxon>
        <taxon>Fungi</taxon>
        <taxon>Fungi incertae sedis</taxon>
        <taxon>Zoopagomycota</taxon>
        <taxon>Kickxellomycotina</taxon>
        <taxon>Kickxellomycetes</taxon>
        <taxon>Kickxellales</taxon>
        <taxon>Kickxellaceae</taxon>
        <taxon>Coemansia</taxon>
    </lineage>
</organism>
<dbReference type="GO" id="GO:0017056">
    <property type="term" value="F:structural constituent of nuclear pore"/>
    <property type="evidence" value="ECO:0007669"/>
    <property type="project" value="InterPro"/>
</dbReference>
<name>A0A9W8CPC7_9FUNG</name>
<dbReference type="Proteomes" id="UP001149813">
    <property type="component" value="Unassembled WGS sequence"/>
</dbReference>
<sequence>MSFGGFGAASASGGLFGSGGTSVAPASGGLFGAATNSAAAPASTGLFGSTNTSAAPASGGLFGSSGTSAAPASTGLFGSSGTSAAPASGGLFGSSGTSAAPASGGFFGSANTSAAAPASSGLFGSANTSAAPASTGLFGSTNTSAAAPASSGLFGAPSNPAPQASTGLFGAAANPAPANPAPANPAPANTTPAITRKTKYVDLSGDVQKMLLDIERQKQVQVQIGSGIVGDSTSREAGAVAGRLQRLAQELEVVRMTLASDRGLVDDARARVSFAVRHAEKAAALVAHATDDGSWAQSGLTPLQVASRQRALQALQGAGAGAGAGANAAAGGQDVLSLAEAADARQAAEARQAGDAAVDAFEAVRRIQFASMHHGVASEYYWAWLARVEAAAQLLAERLDQAERHVAGALASCDASPAAGGAAPRPSPRAVADVIQHQNDAFLAIAGRVAALDDDVRRLRKRLGLAPAKHGRPSH</sequence>
<keyword evidence="2" id="KW-0813">Transport</keyword>
<dbReference type="GO" id="GO:0005643">
    <property type="term" value="C:nuclear pore"/>
    <property type="evidence" value="ECO:0007669"/>
    <property type="project" value="UniProtKB-SubCell"/>
</dbReference>
<dbReference type="OrthoDB" id="2538017at2759"/>
<evidence type="ECO:0000256" key="7">
    <source>
        <dbReference type="ARBA" id="ARBA00023242"/>
    </source>
</evidence>
<dbReference type="GO" id="GO:0015031">
    <property type="term" value="P:protein transport"/>
    <property type="evidence" value="ECO:0007669"/>
    <property type="project" value="UniProtKB-KW"/>
</dbReference>
<evidence type="ECO:0000256" key="6">
    <source>
        <dbReference type="ARBA" id="ARBA00023132"/>
    </source>
</evidence>
<comment type="caution">
    <text evidence="9">The sequence shown here is derived from an EMBL/GenBank/DDBJ whole genome shotgun (WGS) entry which is preliminary data.</text>
</comment>
<dbReference type="PANTHER" id="PTHR13437">
    <property type="entry name" value="NUCLEOPORIN P58/P45 NUCLEOPORIN-LIKE PROTEIN 1"/>
    <property type="match status" value="1"/>
</dbReference>
<dbReference type="InterPro" id="IPR024882">
    <property type="entry name" value="NUP58/p45/49"/>
</dbReference>
<evidence type="ECO:0000313" key="9">
    <source>
        <dbReference type="EMBL" id="KAJ1718963.1"/>
    </source>
</evidence>
<dbReference type="EMBL" id="JANBOJ010000549">
    <property type="protein sequence ID" value="KAJ1718963.1"/>
    <property type="molecule type" value="Genomic_DNA"/>
</dbReference>
<keyword evidence="10" id="KW-1185">Reference proteome</keyword>
<evidence type="ECO:0000256" key="3">
    <source>
        <dbReference type="ARBA" id="ARBA00022816"/>
    </source>
</evidence>
<gene>
    <name evidence="9" type="ORF">LPJ53_006185</name>
</gene>
<keyword evidence="7" id="KW-0539">Nucleus</keyword>
<dbReference type="PANTHER" id="PTHR13437:SF2">
    <property type="entry name" value="NUCLEOPORIN P58_P45"/>
    <property type="match status" value="1"/>
</dbReference>
<feature type="region of interest" description="Disordered" evidence="8">
    <location>
        <begin position="154"/>
        <end position="193"/>
    </location>
</feature>
<keyword evidence="3" id="KW-0509">mRNA transport</keyword>
<evidence type="ECO:0000256" key="8">
    <source>
        <dbReference type="SAM" id="MobiDB-lite"/>
    </source>
</evidence>
<dbReference type="InterPro" id="IPR025574">
    <property type="entry name" value="Nucleoporin_FG_rpt"/>
</dbReference>
<keyword evidence="5" id="KW-0811">Translocation</keyword>
<keyword evidence="6" id="KW-0906">Nuclear pore complex</keyword>
<proteinExistence type="predicted"/>
<evidence type="ECO:0000313" key="10">
    <source>
        <dbReference type="Proteomes" id="UP001149813"/>
    </source>
</evidence>
<evidence type="ECO:0000256" key="4">
    <source>
        <dbReference type="ARBA" id="ARBA00022927"/>
    </source>
</evidence>
<reference evidence="9" key="1">
    <citation type="submission" date="2022-07" db="EMBL/GenBank/DDBJ databases">
        <title>Phylogenomic reconstructions and comparative analyses of Kickxellomycotina fungi.</title>
        <authorList>
            <person name="Reynolds N.K."/>
            <person name="Stajich J.E."/>
            <person name="Barry K."/>
            <person name="Grigoriev I.V."/>
            <person name="Crous P."/>
            <person name="Smith M.E."/>
        </authorList>
    </citation>
    <scope>NUCLEOTIDE SEQUENCE</scope>
    <source>
        <strain evidence="9">NBRC 32514</strain>
    </source>
</reference>
<keyword evidence="4" id="KW-0653">Protein transport</keyword>
<protein>
    <recommendedName>
        <fullName evidence="11">Nucleoporin Nup54 alpha-helical domain-containing protein</fullName>
    </recommendedName>
</protein>